<keyword evidence="2" id="KW-1185">Reference proteome</keyword>
<gene>
    <name evidence="1" type="ORF">J0S82_003187</name>
</gene>
<name>A0A8J6DN69_GALPY</name>
<organism evidence="1 2">
    <name type="scientific">Galemys pyrenaicus</name>
    <name type="common">Iberian desman</name>
    <name type="synonym">Pyrenean desman</name>
    <dbReference type="NCBI Taxonomy" id="202257"/>
    <lineage>
        <taxon>Eukaryota</taxon>
        <taxon>Metazoa</taxon>
        <taxon>Chordata</taxon>
        <taxon>Craniata</taxon>
        <taxon>Vertebrata</taxon>
        <taxon>Euteleostomi</taxon>
        <taxon>Mammalia</taxon>
        <taxon>Eutheria</taxon>
        <taxon>Laurasiatheria</taxon>
        <taxon>Eulipotyphla</taxon>
        <taxon>Talpidae</taxon>
        <taxon>Galemys</taxon>
    </lineage>
</organism>
<dbReference type="AlphaFoldDB" id="A0A8J6DN69"/>
<dbReference type="Proteomes" id="UP000700334">
    <property type="component" value="Unassembled WGS sequence"/>
</dbReference>
<dbReference type="OrthoDB" id="539213at2759"/>
<proteinExistence type="predicted"/>
<accession>A0A8J6DN69</accession>
<evidence type="ECO:0000313" key="1">
    <source>
        <dbReference type="EMBL" id="KAG8514311.1"/>
    </source>
</evidence>
<protein>
    <submittedName>
        <fullName evidence="1">Ankyrin repeat and SOCS box protein 2</fullName>
    </submittedName>
</protein>
<evidence type="ECO:0000313" key="2">
    <source>
        <dbReference type="Proteomes" id="UP000700334"/>
    </source>
</evidence>
<dbReference type="EMBL" id="JAGFMF010011747">
    <property type="protein sequence ID" value="KAG8514311.1"/>
    <property type="molecule type" value="Genomic_DNA"/>
</dbReference>
<reference evidence="1" key="1">
    <citation type="journal article" date="2021" name="Evol. Appl.">
        <title>The genome of the Pyrenean desman and the effects of bottlenecks and inbreeding on the genomic landscape of an endangered species.</title>
        <authorList>
            <person name="Escoda L."/>
            <person name="Castresana J."/>
        </authorList>
    </citation>
    <scope>NUCLEOTIDE SEQUENCE</scope>
    <source>
        <strain evidence="1">IBE-C5619</strain>
    </source>
</reference>
<comment type="caution">
    <text evidence="1">The sequence shown here is derived from an EMBL/GenBank/DDBJ whole genome shotgun (WGS) entry which is preliminary data.</text>
</comment>
<sequence length="229" mass="24675">MLTCRTGTALRAGTQRRCVFQFCEILSAPEVSRWAGPIIDVLLDYVGNVQLCARLKEHIDSFEDWAVIKEKAAGWWPIIQALPAVPAEGFAGGQLGSGVCAASWGGLARPGESLLDFMERTWPARRARPAQPVRQLTLSHGHLPGEVRLSSGFADGQSVGRITDWPQPLPSRCCRRCPQAGCWPVAVAQSPRSRCAGPAVPLPDPEPLGTQASTGLVAFPVAWASWSQI</sequence>